<evidence type="ECO:0000256" key="16">
    <source>
        <dbReference type="ARBA" id="ARBA00038892"/>
    </source>
</evidence>
<evidence type="ECO:0000256" key="18">
    <source>
        <dbReference type="SAM" id="MobiDB-lite"/>
    </source>
</evidence>
<evidence type="ECO:0000256" key="8">
    <source>
        <dbReference type="ARBA" id="ARBA00022989"/>
    </source>
</evidence>
<accession>A0A7S4HX25</accession>
<evidence type="ECO:0000313" key="20">
    <source>
        <dbReference type="EMBL" id="CAE2211916.1"/>
    </source>
</evidence>
<evidence type="ECO:0000256" key="2">
    <source>
        <dbReference type="ARBA" id="ARBA00005402"/>
    </source>
</evidence>
<feature type="transmembrane region" description="Helical" evidence="19">
    <location>
        <begin position="151"/>
        <end position="177"/>
    </location>
</feature>
<comment type="pathway">
    <text evidence="15">Steroid metabolism; ergosterol biosynthesis.</text>
</comment>
<name>A0A7S4HX25_9STRA</name>
<feature type="transmembrane region" description="Helical" evidence="19">
    <location>
        <begin position="212"/>
        <end position="231"/>
    </location>
</feature>
<evidence type="ECO:0000256" key="4">
    <source>
        <dbReference type="ARBA" id="ARBA00022692"/>
    </source>
</evidence>
<protein>
    <recommendedName>
        <fullName evidence="16">Delta(24(24(1)))-sterol reductase</fullName>
        <ecNumber evidence="16">1.3.1.71</ecNumber>
    </recommendedName>
</protein>
<comment type="similarity">
    <text evidence="2">Belongs to the ERG4/ERG24 family.</text>
</comment>
<dbReference type="PROSITE" id="PS01018">
    <property type="entry name" value="STEROL_REDUCT_2"/>
    <property type="match status" value="1"/>
</dbReference>
<gene>
    <name evidence="20" type="ORF">OAUR00152_LOCUS4856</name>
</gene>
<keyword evidence="3" id="KW-0444">Lipid biosynthesis</keyword>
<feature type="transmembrane region" description="Helical" evidence="19">
    <location>
        <begin position="540"/>
        <end position="563"/>
    </location>
</feature>
<evidence type="ECO:0000256" key="13">
    <source>
        <dbReference type="ARBA" id="ARBA00023166"/>
    </source>
</evidence>
<dbReference type="EC" id="1.3.1.71" evidence="16"/>
<feature type="transmembrane region" description="Helical" evidence="19">
    <location>
        <begin position="457"/>
        <end position="476"/>
    </location>
</feature>
<keyword evidence="8 19" id="KW-1133">Transmembrane helix</keyword>
<keyword evidence="11" id="KW-0443">Lipid metabolism</keyword>
<dbReference type="Gene3D" id="1.20.120.1630">
    <property type="match status" value="1"/>
</dbReference>
<evidence type="ECO:0000256" key="6">
    <source>
        <dbReference type="ARBA" id="ARBA00022857"/>
    </source>
</evidence>
<dbReference type="AlphaFoldDB" id="A0A7S4HX25"/>
<feature type="transmembrane region" description="Helical" evidence="19">
    <location>
        <begin position="252"/>
        <end position="270"/>
    </location>
</feature>
<dbReference type="Pfam" id="PF01222">
    <property type="entry name" value="ERG4_ERG24"/>
    <property type="match status" value="2"/>
</dbReference>
<dbReference type="GO" id="GO:0006696">
    <property type="term" value="P:ergosterol biosynthetic process"/>
    <property type="evidence" value="ECO:0007669"/>
    <property type="project" value="TreeGrafter"/>
</dbReference>
<evidence type="ECO:0000256" key="12">
    <source>
        <dbReference type="ARBA" id="ARBA00023136"/>
    </source>
</evidence>
<dbReference type="GO" id="GO:0000246">
    <property type="term" value="F:Delta24(24-1) sterol reductase activity"/>
    <property type="evidence" value="ECO:0007669"/>
    <property type="project" value="UniProtKB-EC"/>
</dbReference>
<evidence type="ECO:0000256" key="5">
    <source>
        <dbReference type="ARBA" id="ARBA00022824"/>
    </source>
</evidence>
<sequence length="603" mass="65568">MPPSNSGASSDGGRSGGGVAPSAVRRRRIVPAGAYTDDPPVPPSTAASSPSSSAPPSPSPSVTKELPCSLEDDDDDDRFCFQPAARSPSSSSSSSSFAPGGGADGPAREDEGGSASGVSGGSDNKGEGKGKGGGGIDRGVNKKDIEMDSRIVWEFGGPVGVSFLMAFFPALMCYMYVCLLRHSGKLVNPFDAEFWRDGLPCVAPTPYAAKLYLGFAMFQVLTASTFPGVMVKGLPIPSLGGKQLEYNCNGVATWYFDLAVVAAVHFGGAFDLADIIDNVGPIMSVAILTAFVVTILTYAVAVTKGNTHRMSGSHPYDMFMGAILNPRLGNLDLKMFAEIRIPWKVLFLISLSAAVKDHRTNAATAAARGLPDSWDALGLSLPIVRTSAPLLFMLLAHTLYVNACMKGEECIPTTWDIFYEKWGYMLIYWNLAGVPFSYCYSTIYLSRRASDGNPVSHSPGCTAALFVALLCAYYVWDTANSQKNRFRMQGRGTYVERRTFPQLPFGTLENPTYIQTRHGNKLLTGGWWGVARKIHYTADLVMALCWGLNTGFGSVVPYFYFVFFTTVLTHRVSRDMEHCRDKYGKDWERYTREVPYIFIPYVF</sequence>
<evidence type="ECO:0000256" key="14">
    <source>
        <dbReference type="ARBA" id="ARBA00023221"/>
    </source>
</evidence>
<feature type="transmembrane region" description="Helical" evidence="19">
    <location>
        <begin position="426"/>
        <end position="445"/>
    </location>
</feature>
<keyword evidence="7" id="KW-0752">Steroid biosynthesis</keyword>
<keyword evidence="9" id="KW-0560">Oxidoreductase</keyword>
<dbReference type="PANTHER" id="PTHR21257">
    <property type="entry name" value="DELTA(14)-STEROL REDUCTASE"/>
    <property type="match status" value="1"/>
</dbReference>
<keyword evidence="14" id="KW-0753">Steroid metabolism</keyword>
<keyword evidence="12 19" id="KW-0472">Membrane</keyword>
<dbReference type="EMBL" id="HBKQ01007239">
    <property type="protein sequence ID" value="CAE2211916.1"/>
    <property type="molecule type" value="Transcribed_RNA"/>
</dbReference>
<evidence type="ECO:0000256" key="15">
    <source>
        <dbReference type="ARBA" id="ARBA00029435"/>
    </source>
</evidence>
<keyword evidence="10" id="KW-0756">Sterol biosynthesis</keyword>
<feature type="transmembrane region" description="Helical" evidence="19">
    <location>
        <begin position="282"/>
        <end position="301"/>
    </location>
</feature>
<evidence type="ECO:0000256" key="10">
    <source>
        <dbReference type="ARBA" id="ARBA00023011"/>
    </source>
</evidence>
<evidence type="ECO:0000256" key="19">
    <source>
        <dbReference type="SAM" id="Phobius"/>
    </source>
</evidence>
<keyword evidence="6" id="KW-0521">NADP</keyword>
<keyword evidence="13" id="KW-1207">Sterol metabolism</keyword>
<evidence type="ECO:0000256" key="1">
    <source>
        <dbReference type="ARBA" id="ARBA00004477"/>
    </source>
</evidence>
<evidence type="ECO:0000256" key="3">
    <source>
        <dbReference type="ARBA" id="ARBA00022516"/>
    </source>
</evidence>
<organism evidence="20">
    <name type="scientific">Odontella aurita</name>
    <dbReference type="NCBI Taxonomy" id="265563"/>
    <lineage>
        <taxon>Eukaryota</taxon>
        <taxon>Sar</taxon>
        <taxon>Stramenopiles</taxon>
        <taxon>Ochrophyta</taxon>
        <taxon>Bacillariophyta</taxon>
        <taxon>Mediophyceae</taxon>
        <taxon>Biddulphiophycidae</taxon>
        <taxon>Eupodiscales</taxon>
        <taxon>Odontellaceae</taxon>
        <taxon>Odontella</taxon>
    </lineage>
</organism>
<dbReference type="PANTHER" id="PTHR21257:SF31">
    <property type="entry name" value="DELTA(24(24(1)))-STEROL REDUCTASE ERG4"/>
    <property type="match status" value="1"/>
</dbReference>
<feature type="compositionally biased region" description="Low complexity" evidence="18">
    <location>
        <begin position="83"/>
        <end position="98"/>
    </location>
</feature>
<comment type="catalytic activity">
    <reaction evidence="17">
        <text>ergosterol + NADP(+) = ergosta-5,7,22,24(28)-tetraen-3beta-ol + NADPH + H(+)</text>
        <dbReference type="Rhea" id="RHEA:18501"/>
        <dbReference type="ChEBI" id="CHEBI:15378"/>
        <dbReference type="ChEBI" id="CHEBI:16933"/>
        <dbReference type="ChEBI" id="CHEBI:18249"/>
        <dbReference type="ChEBI" id="CHEBI:57783"/>
        <dbReference type="ChEBI" id="CHEBI:58349"/>
        <dbReference type="EC" id="1.3.1.71"/>
    </reaction>
    <physiologicalReaction direction="right-to-left" evidence="17">
        <dbReference type="Rhea" id="RHEA:18503"/>
    </physiologicalReaction>
</comment>
<dbReference type="FunFam" id="1.20.120.1630:FF:000003">
    <property type="entry name" value="C-24(28) sterol reductase"/>
    <property type="match status" value="1"/>
</dbReference>
<reference evidence="20" key="1">
    <citation type="submission" date="2021-01" db="EMBL/GenBank/DDBJ databases">
        <authorList>
            <person name="Corre E."/>
            <person name="Pelletier E."/>
            <person name="Niang G."/>
            <person name="Scheremetjew M."/>
            <person name="Finn R."/>
            <person name="Kale V."/>
            <person name="Holt S."/>
            <person name="Cochrane G."/>
            <person name="Meng A."/>
            <person name="Brown T."/>
            <person name="Cohen L."/>
        </authorList>
    </citation>
    <scope>NUCLEOTIDE SEQUENCE</scope>
    <source>
        <strain evidence="20">Isolate 1302-5</strain>
    </source>
</reference>
<evidence type="ECO:0000256" key="9">
    <source>
        <dbReference type="ARBA" id="ARBA00023002"/>
    </source>
</evidence>
<keyword evidence="4 19" id="KW-0812">Transmembrane</keyword>
<feature type="region of interest" description="Disordered" evidence="18">
    <location>
        <begin position="1"/>
        <end position="141"/>
    </location>
</feature>
<evidence type="ECO:0000256" key="7">
    <source>
        <dbReference type="ARBA" id="ARBA00022955"/>
    </source>
</evidence>
<evidence type="ECO:0000256" key="17">
    <source>
        <dbReference type="ARBA" id="ARBA00048918"/>
    </source>
</evidence>
<dbReference type="GO" id="GO:0005789">
    <property type="term" value="C:endoplasmic reticulum membrane"/>
    <property type="evidence" value="ECO:0007669"/>
    <property type="project" value="UniProtKB-SubCell"/>
</dbReference>
<keyword evidence="5" id="KW-0256">Endoplasmic reticulum</keyword>
<proteinExistence type="inferred from homology"/>
<evidence type="ECO:0000256" key="11">
    <source>
        <dbReference type="ARBA" id="ARBA00023098"/>
    </source>
</evidence>
<comment type="subcellular location">
    <subcellularLocation>
        <location evidence="1">Endoplasmic reticulum membrane</location>
        <topology evidence="1">Multi-pass membrane protein</topology>
    </subcellularLocation>
</comment>
<dbReference type="InterPro" id="IPR001171">
    <property type="entry name" value="ERG24_DHCR-like"/>
</dbReference>
<dbReference type="InterPro" id="IPR018083">
    <property type="entry name" value="Sterol_reductase_CS"/>
</dbReference>
<feature type="compositionally biased region" description="Low complexity" evidence="18">
    <location>
        <begin position="1"/>
        <end position="12"/>
    </location>
</feature>